<dbReference type="PANTHER" id="PTHR28586:SF1">
    <property type="entry name" value="PROTEIN PAXX"/>
    <property type="match status" value="1"/>
</dbReference>
<dbReference type="CDD" id="cd22286">
    <property type="entry name" value="HD_PAXX_N"/>
    <property type="match status" value="1"/>
</dbReference>
<dbReference type="GO" id="GO:0060090">
    <property type="term" value="F:molecular adaptor activity"/>
    <property type="evidence" value="ECO:0007669"/>
    <property type="project" value="Ensembl"/>
</dbReference>
<evidence type="ECO:0000313" key="2">
    <source>
        <dbReference type="Ensembl" id="ENSCABP00000001946.1"/>
    </source>
</evidence>
<dbReference type="GO" id="GO:0006303">
    <property type="term" value="P:double-strand break repair via nonhomologous end joining"/>
    <property type="evidence" value="ECO:0007669"/>
    <property type="project" value="Ensembl"/>
</dbReference>
<dbReference type="AlphaFoldDB" id="A0A8C0G373"/>
<dbReference type="Proteomes" id="UP000694404">
    <property type="component" value="Unplaced"/>
</dbReference>
<dbReference type="Ensembl" id="ENSCABT00000002107.1">
    <property type="protein sequence ID" value="ENSCABP00000001946.1"/>
    <property type="gene ID" value="ENSCABG00000001556.1"/>
</dbReference>
<proteinExistence type="predicted"/>
<dbReference type="InterPro" id="IPR054134">
    <property type="entry name" value="PAXX_N"/>
</dbReference>
<dbReference type="InterPro" id="IPR027873">
    <property type="entry name" value="PAXX"/>
</dbReference>
<dbReference type="GO" id="GO:0043564">
    <property type="term" value="C:Ku70:Ku80 complex"/>
    <property type="evidence" value="ECO:0007669"/>
    <property type="project" value="Ensembl"/>
</dbReference>
<evidence type="ECO:0000256" key="1">
    <source>
        <dbReference type="SAM" id="MobiDB-lite"/>
    </source>
</evidence>
<reference evidence="2" key="2">
    <citation type="submission" date="2025-09" db="UniProtKB">
        <authorList>
            <consortium name="Ensembl"/>
        </authorList>
    </citation>
    <scope>IDENTIFICATION</scope>
</reference>
<name>A0A8C0G373_CHEAB</name>
<dbReference type="PANTHER" id="PTHR28586">
    <property type="entry name" value="PROTEIN PAXX"/>
    <property type="match status" value="1"/>
</dbReference>
<feature type="region of interest" description="Disordered" evidence="1">
    <location>
        <begin position="161"/>
        <end position="204"/>
    </location>
</feature>
<dbReference type="GO" id="GO:0042803">
    <property type="term" value="F:protein homodimerization activity"/>
    <property type="evidence" value="ECO:0007669"/>
    <property type="project" value="Ensembl"/>
</dbReference>
<dbReference type="GO" id="GO:0005654">
    <property type="term" value="C:nucleoplasm"/>
    <property type="evidence" value="ECO:0007669"/>
    <property type="project" value="Ensembl"/>
</dbReference>
<dbReference type="Pfam" id="PF15384">
    <property type="entry name" value="PAXX"/>
    <property type="match status" value="1"/>
</dbReference>
<keyword evidence="3" id="KW-1185">Reference proteome</keyword>
<dbReference type="OMA" id="ANVWSVE"/>
<dbReference type="GO" id="GO:0070419">
    <property type="term" value="C:nonhomologous end joining complex"/>
    <property type="evidence" value="ECO:0007669"/>
    <property type="project" value="Ensembl"/>
</dbReference>
<dbReference type="GeneTree" id="ENSGT00390000000543"/>
<gene>
    <name evidence="2" type="primary">PAXX</name>
</gene>
<sequence length="204" mass="22225">MAEPAGPFHALWHGGHQYLCYCAAPQSSGFNVYVTNASEVWSTDFTLEKLEGHKSRSGMCPSEDYSTKFREAFEHRAAALTVHDSKATLQLKEGTWSLTFDLFKLPCSEARKQLQALMFGLVGCVSSLEKRLEAAEDAAAAAASCSPEKNRLQSQRLLIPDLSPRKNRGGGSAVTAKRRVPGESLINPGFKSKKAPTGVDFEDS</sequence>
<dbReference type="RefSeq" id="XP_032636046.1">
    <property type="nucleotide sequence ID" value="XM_032780155.2"/>
</dbReference>
<protein>
    <submittedName>
        <fullName evidence="2">PAXX non-homologous end joining factor</fullName>
    </submittedName>
</protein>
<organism evidence="2 3">
    <name type="scientific">Chelonoidis abingdonii</name>
    <name type="common">Abingdon island giant tortoise</name>
    <name type="synonym">Testudo abingdonii</name>
    <dbReference type="NCBI Taxonomy" id="106734"/>
    <lineage>
        <taxon>Eukaryota</taxon>
        <taxon>Metazoa</taxon>
        <taxon>Chordata</taxon>
        <taxon>Craniata</taxon>
        <taxon>Vertebrata</taxon>
        <taxon>Euteleostomi</taxon>
        <taxon>Archelosauria</taxon>
        <taxon>Testudinata</taxon>
        <taxon>Testudines</taxon>
        <taxon>Cryptodira</taxon>
        <taxon>Durocryptodira</taxon>
        <taxon>Testudinoidea</taxon>
        <taxon>Testudinidae</taxon>
        <taxon>Chelonoidis</taxon>
    </lineage>
</organism>
<evidence type="ECO:0000313" key="3">
    <source>
        <dbReference type="Proteomes" id="UP000694404"/>
    </source>
</evidence>
<dbReference type="GO" id="GO:0035861">
    <property type="term" value="C:site of double-strand break"/>
    <property type="evidence" value="ECO:0007669"/>
    <property type="project" value="Ensembl"/>
</dbReference>
<dbReference type="CTD" id="286257"/>
<dbReference type="GeneID" id="116824676"/>
<dbReference type="GO" id="GO:0070182">
    <property type="term" value="F:DNA polymerase binding"/>
    <property type="evidence" value="ECO:0007669"/>
    <property type="project" value="Ensembl"/>
</dbReference>
<reference evidence="2" key="1">
    <citation type="submission" date="2025-08" db="UniProtKB">
        <authorList>
            <consortium name="Ensembl"/>
        </authorList>
    </citation>
    <scope>IDENTIFICATION</scope>
</reference>
<accession>A0A8C0G373</accession>